<proteinExistence type="predicted"/>
<evidence type="ECO:0000313" key="3">
    <source>
        <dbReference type="Proteomes" id="UP000324832"/>
    </source>
</evidence>
<evidence type="ECO:0000313" key="2">
    <source>
        <dbReference type="EMBL" id="VVD00555.1"/>
    </source>
</evidence>
<dbReference type="EMBL" id="FZQP02004812">
    <property type="protein sequence ID" value="VVD00555.1"/>
    <property type="molecule type" value="Genomic_DNA"/>
</dbReference>
<keyword evidence="3" id="KW-1185">Reference proteome</keyword>
<feature type="compositionally biased region" description="Polar residues" evidence="1">
    <location>
        <begin position="232"/>
        <end position="247"/>
    </location>
</feature>
<protein>
    <submittedName>
        <fullName evidence="2">Uncharacterized protein</fullName>
    </submittedName>
</protein>
<dbReference type="Proteomes" id="UP000324832">
    <property type="component" value="Unassembled WGS sequence"/>
</dbReference>
<dbReference type="AlphaFoldDB" id="A0A5E4QS97"/>
<sequence>MKAAVSTQYSRDLSTKLILPKSNEKGETTDECNSCTSGRHSPLRKLTANEAKNKKQPIKHLVCKETLTNNSFKRKSLIGVRQSPPYKIETNLIIEKKVSQQDFSNLFKGEPETAFQKEVKLNDFRKSRAPFKAVVYDDIIEDVYPKISKTSSGNLTMELDENIVKLFNSKIGINQTMHANLRESESGTYYMDFMCDKSSPHSNKMIVTKTPSGNLQVLINKRPIVSKKESSLTDQNKSPGNVKPNNIHQWELSGTLSEKSYTEAAEVENSFCKVTFKGLDTISDSQILLQRTSSGNFKIIMDKEFEKRFKETIKKCKEEDDLNLTSIKCLKTDSENIILSFEDETIEGFQNTVLFKTESGSLKILMNQTENRSNLLARSSIISASTCRSLLHTMLVSSVSMPEEHLYNNRQLRDRCCSDTTIYNLLKLSLPNPETGVLSQNLKKSPSGQYAILLDKQSRKSFISNMKDLSKSSQKLVSIEKQGRDEAAILNSGFNDTLNGSIKLTPSKNIYVTMKKSLVKNAKSDSASISTWQEFIDTVENPAVKAITTTCHNSNDCDCDLSKCVCKNIHYKSKNWYVDLPTSAQCINRTLDGPNTMEHFKNSSGTYHSNVSDTFSYASKPPHIIVKPRLCTSNSGKNNQKHLNEICNYHSHRYASISNDIIENSRYCNVCTEDENIKCDDKSIAKDRLSLGKPRNKYNDSLDYLPHQLPSFLIPND</sequence>
<reference evidence="2 3" key="1">
    <citation type="submission" date="2017-07" db="EMBL/GenBank/DDBJ databases">
        <authorList>
            <person name="Talla V."/>
            <person name="Backstrom N."/>
        </authorList>
    </citation>
    <scope>NUCLEOTIDE SEQUENCE [LARGE SCALE GENOMIC DNA]</scope>
</reference>
<evidence type="ECO:0000256" key="1">
    <source>
        <dbReference type="SAM" id="MobiDB-lite"/>
    </source>
</evidence>
<organism evidence="2 3">
    <name type="scientific">Leptidea sinapis</name>
    <dbReference type="NCBI Taxonomy" id="189913"/>
    <lineage>
        <taxon>Eukaryota</taxon>
        <taxon>Metazoa</taxon>
        <taxon>Ecdysozoa</taxon>
        <taxon>Arthropoda</taxon>
        <taxon>Hexapoda</taxon>
        <taxon>Insecta</taxon>
        <taxon>Pterygota</taxon>
        <taxon>Neoptera</taxon>
        <taxon>Endopterygota</taxon>
        <taxon>Lepidoptera</taxon>
        <taxon>Glossata</taxon>
        <taxon>Ditrysia</taxon>
        <taxon>Papilionoidea</taxon>
        <taxon>Pieridae</taxon>
        <taxon>Dismorphiinae</taxon>
        <taxon>Leptidea</taxon>
    </lineage>
</organism>
<feature type="region of interest" description="Disordered" evidence="1">
    <location>
        <begin position="21"/>
        <end position="40"/>
    </location>
</feature>
<name>A0A5E4QS97_9NEOP</name>
<gene>
    <name evidence="2" type="ORF">LSINAPIS_LOCUS11163</name>
</gene>
<accession>A0A5E4QS97</accession>
<feature type="region of interest" description="Disordered" evidence="1">
    <location>
        <begin position="228"/>
        <end position="247"/>
    </location>
</feature>